<protein>
    <submittedName>
        <fullName evidence="2">Uncharacterized protein</fullName>
    </submittedName>
</protein>
<sequence>MPWFTPNLKKSSSSPLSPSESYPNDHHPINNPPPPASARKIMEQGWYNSIKPKALPNPHSAPQSSPLTFAAPPMGVADSPLRTPARQPSSNSSLPFLRSQKSRLTLASASSRQPTTPTNAEDLRISTNAKFATLNKKNLKQHNDTITIINDVDPQVSSPRLPSGIGTLPEPTDERSHFQNSVRSLSGSTNSNSKWHSSPLLAQHSQPSLLIHQTQAPSSAAHEFEVATQSLAIRLQELATANQDGLLDDEEYRVLRQGLFDRMTANNNQPSVIEIDPVHHESFPNTASTLPSTHNEQPSMSPQLIGPATCLAPLSPTRPAPSIRRSLRSTTSTTSFIHSLFKRQTRWLRPKTASSDNDDKSLSDEPHSAPPFTLLPADPPPLLTRTLHHRPEIHGQAPVPIQPPPPVNQGGCSQSMTSSISAPSETSSISARPKQTNFNRSSSTYSKSSRMLSGTTLTTTVVATADQLHTSATAIRREISDLEYERGRVLETFDEMERAAIMRWRGHEGTSASSEVVVGSTRGRPQSFLAPLPSAATLRTGSRHQHPRGTFKNPAVTNGEMHGVSEESGETSELEKELEEIKKKRKAVEDRYGDRLEYLNAKLKGAMLRERTNAR</sequence>
<feature type="compositionally biased region" description="Polar residues" evidence="1">
    <location>
        <begin position="283"/>
        <end position="301"/>
    </location>
</feature>
<organism evidence="2 3">
    <name type="scientific">Cronartium quercuum f. sp. fusiforme G11</name>
    <dbReference type="NCBI Taxonomy" id="708437"/>
    <lineage>
        <taxon>Eukaryota</taxon>
        <taxon>Fungi</taxon>
        <taxon>Dikarya</taxon>
        <taxon>Basidiomycota</taxon>
        <taxon>Pucciniomycotina</taxon>
        <taxon>Pucciniomycetes</taxon>
        <taxon>Pucciniales</taxon>
        <taxon>Coleosporiaceae</taxon>
        <taxon>Cronartium</taxon>
    </lineage>
</organism>
<gene>
    <name evidence="2" type="ORF">CROQUDRAFT_674563</name>
</gene>
<dbReference type="OrthoDB" id="3367070at2759"/>
<feature type="region of interest" description="Disordered" evidence="1">
    <location>
        <begin position="1"/>
        <end position="98"/>
    </location>
</feature>
<name>A0A9P6NB45_9BASI</name>
<evidence type="ECO:0000313" key="2">
    <source>
        <dbReference type="EMBL" id="KAG0140600.1"/>
    </source>
</evidence>
<feature type="compositionally biased region" description="Low complexity" evidence="1">
    <location>
        <begin position="441"/>
        <end position="452"/>
    </location>
</feature>
<dbReference type="EMBL" id="MU167432">
    <property type="protein sequence ID" value="KAG0140600.1"/>
    <property type="molecule type" value="Genomic_DNA"/>
</dbReference>
<evidence type="ECO:0000256" key="1">
    <source>
        <dbReference type="SAM" id="MobiDB-lite"/>
    </source>
</evidence>
<feature type="region of interest" description="Disordered" evidence="1">
    <location>
        <begin position="538"/>
        <end position="578"/>
    </location>
</feature>
<feature type="compositionally biased region" description="Basic and acidic residues" evidence="1">
    <location>
        <begin position="357"/>
        <end position="367"/>
    </location>
</feature>
<feature type="region of interest" description="Disordered" evidence="1">
    <location>
        <begin position="348"/>
        <end position="452"/>
    </location>
</feature>
<feature type="compositionally biased region" description="Low complexity" evidence="1">
    <location>
        <begin position="415"/>
        <end position="431"/>
    </location>
</feature>
<comment type="caution">
    <text evidence="2">The sequence shown here is derived from an EMBL/GenBank/DDBJ whole genome shotgun (WGS) entry which is preliminary data.</text>
</comment>
<dbReference type="AlphaFoldDB" id="A0A9P6NB45"/>
<proteinExistence type="predicted"/>
<reference evidence="2" key="1">
    <citation type="submission" date="2013-11" db="EMBL/GenBank/DDBJ databases">
        <title>Genome sequence of the fusiform rust pathogen reveals effectors for host alternation and coevolution with pine.</title>
        <authorList>
            <consortium name="DOE Joint Genome Institute"/>
            <person name="Smith K."/>
            <person name="Pendleton A."/>
            <person name="Kubisiak T."/>
            <person name="Anderson C."/>
            <person name="Salamov A."/>
            <person name="Aerts A."/>
            <person name="Riley R."/>
            <person name="Clum A."/>
            <person name="Lindquist E."/>
            <person name="Ence D."/>
            <person name="Campbell M."/>
            <person name="Kronenberg Z."/>
            <person name="Feau N."/>
            <person name="Dhillon B."/>
            <person name="Hamelin R."/>
            <person name="Burleigh J."/>
            <person name="Smith J."/>
            <person name="Yandell M."/>
            <person name="Nelson C."/>
            <person name="Grigoriev I."/>
            <person name="Davis J."/>
        </authorList>
    </citation>
    <scope>NUCLEOTIDE SEQUENCE</scope>
    <source>
        <strain evidence="2">G11</strain>
    </source>
</reference>
<feature type="region of interest" description="Disordered" evidence="1">
    <location>
        <begin position="282"/>
        <end position="301"/>
    </location>
</feature>
<keyword evidence="3" id="KW-1185">Reference proteome</keyword>
<feature type="compositionally biased region" description="Polar residues" evidence="1">
    <location>
        <begin position="178"/>
        <end position="196"/>
    </location>
</feature>
<feature type="compositionally biased region" description="Low complexity" evidence="1">
    <location>
        <begin position="8"/>
        <end position="19"/>
    </location>
</feature>
<dbReference type="Proteomes" id="UP000886653">
    <property type="component" value="Unassembled WGS sequence"/>
</dbReference>
<feature type="region of interest" description="Disordered" evidence="1">
    <location>
        <begin position="153"/>
        <end position="197"/>
    </location>
</feature>
<evidence type="ECO:0000313" key="3">
    <source>
        <dbReference type="Proteomes" id="UP000886653"/>
    </source>
</evidence>
<accession>A0A9P6NB45</accession>